<comment type="subcellular location">
    <subcellularLocation>
        <location evidence="1">Cell membrane</location>
        <topology evidence="1">Multi-pass membrane protein</topology>
    </subcellularLocation>
</comment>
<feature type="transmembrane region" description="Helical" evidence="8">
    <location>
        <begin position="267"/>
        <end position="287"/>
    </location>
</feature>
<protein>
    <submittedName>
        <fullName evidence="9">BCCT family transporter</fullName>
    </submittedName>
</protein>
<feature type="transmembrane region" description="Helical" evidence="8">
    <location>
        <begin position="96"/>
        <end position="115"/>
    </location>
</feature>
<evidence type="ECO:0000256" key="2">
    <source>
        <dbReference type="ARBA" id="ARBA00005658"/>
    </source>
</evidence>
<keyword evidence="4" id="KW-1003">Cell membrane</keyword>
<feature type="transmembrane region" description="Helical" evidence="8">
    <location>
        <begin position="410"/>
        <end position="430"/>
    </location>
</feature>
<keyword evidence="7 8" id="KW-0472">Membrane</keyword>
<dbReference type="PANTHER" id="PTHR30047:SF7">
    <property type="entry name" value="HIGH-AFFINITY CHOLINE TRANSPORT PROTEIN"/>
    <property type="match status" value="1"/>
</dbReference>
<comment type="caution">
    <text evidence="9">The sequence shown here is derived from an EMBL/GenBank/DDBJ whole genome shotgun (WGS) entry which is preliminary data.</text>
</comment>
<keyword evidence="5 8" id="KW-0812">Transmembrane</keyword>
<feature type="transmembrane region" description="Helical" evidence="8">
    <location>
        <begin position="17"/>
        <end position="36"/>
    </location>
</feature>
<keyword evidence="3" id="KW-0813">Transport</keyword>
<feature type="transmembrane region" description="Helical" evidence="8">
    <location>
        <begin position="451"/>
        <end position="473"/>
    </location>
</feature>
<dbReference type="EMBL" id="RCWJ01000002">
    <property type="protein sequence ID" value="RLQ84235.1"/>
    <property type="molecule type" value="Genomic_DNA"/>
</dbReference>
<feature type="transmembrane region" description="Helical" evidence="8">
    <location>
        <begin position="479"/>
        <end position="503"/>
    </location>
</feature>
<dbReference type="GO" id="GO:0005886">
    <property type="term" value="C:plasma membrane"/>
    <property type="evidence" value="ECO:0007669"/>
    <property type="project" value="UniProtKB-SubCell"/>
</dbReference>
<evidence type="ECO:0000256" key="3">
    <source>
        <dbReference type="ARBA" id="ARBA00022448"/>
    </source>
</evidence>
<dbReference type="GO" id="GO:0022857">
    <property type="term" value="F:transmembrane transporter activity"/>
    <property type="evidence" value="ECO:0007669"/>
    <property type="project" value="InterPro"/>
</dbReference>
<feature type="transmembrane region" description="Helical" evidence="8">
    <location>
        <begin position="195"/>
        <end position="214"/>
    </location>
</feature>
<evidence type="ECO:0000256" key="1">
    <source>
        <dbReference type="ARBA" id="ARBA00004651"/>
    </source>
</evidence>
<feature type="transmembrane region" description="Helical" evidence="8">
    <location>
        <begin position="145"/>
        <end position="167"/>
    </location>
</feature>
<organism evidence="9 10">
    <name type="scientific">Mycetocola zhadangensis</name>
    <dbReference type="NCBI Taxonomy" id="1164595"/>
    <lineage>
        <taxon>Bacteria</taxon>
        <taxon>Bacillati</taxon>
        <taxon>Actinomycetota</taxon>
        <taxon>Actinomycetes</taxon>
        <taxon>Micrococcales</taxon>
        <taxon>Microbacteriaceae</taxon>
        <taxon>Mycetocola</taxon>
    </lineage>
</organism>
<sequence length="562" mass="60290">MPSPSSTSSKLPEVARWVFWPAAIVILVFVAFAIFFPDAAESLFAGIQAGIVSNFNWYYVLIAAFFVVFSLWVGFSRYGDIKLGKDDDEPEFSLGSWFSLLFAAGMGIGLVFYGVGEPLSHFANPRPGVEGTPSQLAQQALSQTYLHWGVHAWAIYVVVGLALAYAIHRRGRPVSIRWALEPLLGDRVRGGWGNLIDVVALVGTLFGVATSLGLGVVQISAGLESAGIIAASDFVNIILILVITGAVLFSVLSGVAKGMKWLSNINLVLAGMIVLFILIVGPTQFLLRDFVQSIGAYLQGFVGLSFNAAAFSGEAGEAWQATWTTFYWGWWISWAPFVGIFIARISRGRTVRQFVTGVLLVPTLITFLWFSVLGGTALYSELNGPGGLVGRDGSVNVEGALFAMLNQLPAGSILTIGAIILIAVFFVTSADSGALVMSMIASGGQVEPKRWIRAFFACVTSALAIALLLAGGLQALQTAAIIIALPFSVVMLLMCWAVAIAFGNEHRAFEKARRAAFLASIGSHYGLDPDQSDDATVPAGRRAIFRRRKRNSTSDEPPTEVF</sequence>
<feature type="transmembrane region" description="Helical" evidence="8">
    <location>
        <begin position="328"/>
        <end position="346"/>
    </location>
</feature>
<dbReference type="RefSeq" id="WP_121659281.1">
    <property type="nucleotide sequence ID" value="NZ_BMEK01000002.1"/>
</dbReference>
<dbReference type="NCBIfam" id="TIGR00842">
    <property type="entry name" value="bcct"/>
    <property type="match status" value="1"/>
</dbReference>
<feature type="transmembrane region" description="Helical" evidence="8">
    <location>
        <begin position="234"/>
        <end position="255"/>
    </location>
</feature>
<dbReference type="PANTHER" id="PTHR30047">
    <property type="entry name" value="HIGH-AFFINITY CHOLINE TRANSPORT PROTEIN-RELATED"/>
    <property type="match status" value="1"/>
</dbReference>
<dbReference type="Pfam" id="PF02028">
    <property type="entry name" value="BCCT"/>
    <property type="match status" value="1"/>
</dbReference>
<keyword evidence="6 8" id="KW-1133">Transmembrane helix</keyword>
<feature type="transmembrane region" description="Helical" evidence="8">
    <location>
        <begin position="56"/>
        <end position="75"/>
    </location>
</feature>
<evidence type="ECO:0000313" key="10">
    <source>
        <dbReference type="Proteomes" id="UP000282460"/>
    </source>
</evidence>
<evidence type="ECO:0000256" key="4">
    <source>
        <dbReference type="ARBA" id="ARBA00022475"/>
    </source>
</evidence>
<dbReference type="OrthoDB" id="9775735at2"/>
<feature type="transmembrane region" description="Helical" evidence="8">
    <location>
        <begin position="358"/>
        <end position="379"/>
    </location>
</feature>
<evidence type="ECO:0000256" key="8">
    <source>
        <dbReference type="SAM" id="Phobius"/>
    </source>
</evidence>
<reference evidence="9 10" key="1">
    <citation type="submission" date="2018-10" db="EMBL/GenBank/DDBJ databases">
        <authorList>
            <person name="Li J."/>
        </authorList>
    </citation>
    <scope>NUCLEOTIDE SEQUENCE [LARGE SCALE GENOMIC DNA]</scope>
    <source>
        <strain evidence="9 10">ZD1-4</strain>
    </source>
</reference>
<proteinExistence type="inferred from homology"/>
<accession>A0A3L7J1W0</accession>
<comment type="similarity">
    <text evidence="2">Belongs to the BCCT transporter (TC 2.A.15) family.</text>
</comment>
<evidence type="ECO:0000256" key="5">
    <source>
        <dbReference type="ARBA" id="ARBA00022692"/>
    </source>
</evidence>
<evidence type="ECO:0000313" key="9">
    <source>
        <dbReference type="EMBL" id="RLQ84235.1"/>
    </source>
</evidence>
<gene>
    <name evidence="9" type="ORF">D9V28_08470</name>
</gene>
<keyword evidence="10" id="KW-1185">Reference proteome</keyword>
<evidence type="ECO:0000256" key="6">
    <source>
        <dbReference type="ARBA" id="ARBA00022989"/>
    </source>
</evidence>
<evidence type="ECO:0000256" key="7">
    <source>
        <dbReference type="ARBA" id="ARBA00023136"/>
    </source>
</evidence>
<name>A0A3L7J1W0_9MICO</name>
<dbReference type="Proteomes" id="UP000282460">
    <property type="component" value="Unassembled WGS sequence"/>
</dbReference>
<dbReference type="InterPro" id="IPR000060">
    <property type="entry name" value="BCCT_transptr"/>
</dbReference>
<dbReference type="AlphaFoldDB" id="A0A3L7J1W0"/>